<dbReference type="KEGG" id="hmi:soil367_05085"/>
<dbReference type="EMBL" id="CP031093">
    <property type="protein sequence ID" value="QCF27828.1"/>
    <property type="molecule type" value="Genomic_DNA"/>
</dbReference>
<feature type="compositionally biased region" description="Gly residues" evidence="1">
    <location>
        <begin position="1"/>
        <end position="11"/>
    </location>
</feature>
<evidence type="ECO:0000259" key="2">
    <source>
        <dbReference type="Pfam" id="PF03537"/>
    </source>
</evidence>
<dbReference type="Pfam" id="PF03537">
    <property type="entry name" value="Glyco_hydro_114"/>
    <property type="match status" value="1"/>
</dbReference>
<evidence type="ECO:0000256" key="1">
    <source>
        <dbReference type="SAM" id="MobiDB-lite"/>
    </source>
</evidence>
<reference evidence="3 4" key="1">
    <citation type="submission" date="2018-07" db="EMBL/GenBank/DDBJ databases">
        <title>Marsedoiliclastica nanhaica gen. nov. sp. nov., a novel marine hydrocarbonoclastic bacterium isolated from an in-situ enriched hydrocarbon-degrading consortium in deep-sea sediment.</title>
        <authorList>
            <person name="Dong C."/>
            <person name="Ma T."/>
            <person name="Liu R."/>
            <person name="Shao Z."/>
        </authorList>
    </citation>
    <scope>NUCLEOTIDE SEQUENCE [LARGE SCALE GENOMIC DNA]</scope>
    <source>
        <strain evidence="4">soil36-7</strain>
    </source>
</reference>
<keyword evidence="4" id="KW-1185">Reference proteome</keyword>
<dbReference type="AlphaFoldDB" id="A0A4P7XL66"/>
<dbReference type="Gene3D" id="3.20.20.70">
    <property type="entry name" value="Aldolase class I"/>
    <property type="match status" value="1"/>
</dbReference>
<organism evidence="3 4">
    <name type="scientific">Hydrocarboniclastica marina</name>
    <dbReference type="NCBI Taxonomy" id="2259620"/>
    <lineage>
        <taxon>Bacteria</taxon>
        <taxon>Pseudomonadati</taxon>
        <taxon>Pseudomonadota</taxon>
        <taxon>Gammaproteobacteria</taxon>
        <taxon>Alteromonadales</taxon>
        <taxon>Alteromonadaceae</taxon>
        <taxon>Hydrocarboniclastica</taxon>
    </lineage>
</organism>
<dbReference type="OrthoDB" id="505502at2"/>
<dbReference type="PANTHER" id="PTHR35273:SF2">
    <property type="entry name" value="ALPHA-GALACTOSIDASE"/>
    <property type="match status" value="1"/>
</dbReference>
<name>A0A4P7XL66_9ALTE</name>
<dbReference type="InterPro" id="IPR004352">
    <property type="entry name" value="GH114_TIM-barrel"/>
</dbReference>
<dbReference type="SUPFAM" id="SSF51445">
    <property type="entry name" value="(Trans)glycosidases"/>
    <property type="match status" value="1"/>
</dbReference>
<feature type="domain" description="Glycoside-hydrolase family GH114 TIM-barrel" evidence="2">
    <location>
        <begin position="42"/>
        <end position="266"/>
    </location>
</feature>
<dbReference type="InterPro" id="IPR013785">
    <property type="entry name" value="Aldolase_TIM"/>
</dbReference>
<dbReference type="PANTHER" id="PTHR35273">
    <property type="entry name" value="ALPHA-1,4 POLYGALACTOSAMINIDASE, PUTATIVE (AFU_ORTHOLOGUE AFUA_3G07890)-RELATED"/>
    <property type="match status" value="1"/>
</dbReference>
<accession>A0A4P7XL66</accession>
<protein>
    <submittedName>
        <fullName evidence="3">Endo alpha-1,4 polygalactosaminidase</fullName>
    </submittedName>
</protein>
<sequence>MALLAGCGGGSSSSDSQEDGSPEAISDPITEGSWYRPTPLVTWQWQLQGAVNTGYPVQIYDIDLFDNDVSLIQSIQSTGKKVICYFSGGSYEQWRDDAEDFNPADLGHSLDGWEDERWLDIRSTNVRDLMAKRLDIAVSKGCDGVEPDNMDGYINDPGFDFTASDQLAYNRWMANEAHSRGLAIGLKNDLDQIKDLVEYFDFAVNEQCFEYDECDLLQPFVDANKAVLNAEYLDKYVNDAIQRQSLCTDSVNRQFSTLVLPLDLNDDFRYSCN</sequence>
<feature type="region of interest" description="Disordered" evidence="1">
    <location>
        <begin position="1"/>
        <end position="31"/>
    </location>
</feature>
<proteinExistence type="predicted"/>
<evidence type="ECO:0000313" key="4">
    <source>
        <dbReference type="Proteomes" id="UP000298049"/>
    </source>
</evidence>
<evidence type="ECO:0000313" key="3">
    <source>
        <dbReference type="EMBL" id="QCF27828.1"/>
    </source>
</evidence>
<dbReference type="Proteomes" id="UP000298049">
    <property type="component" value="Chromosome"/>
</dbReference>
<gene>
    <name evidence="3" type="ORF">soil367_05085</name>
</gene>
<dbReference type="InterPro" id="IPR017853">
    <property type="entry name" value="GH"/>
</dbReference>